<dbReference type="OrthoDB" id="3200163at2759"/>
<protein>
    <recommendedName>
        <fullName evidence="3">Fungal N-terminal domain-containing protein</fullName>
    </recommendedName>
</protein>
<organism evidence="1 2">
    <name type="scientific">Aspergillus wentii DTO 134E9</name>
    <dbReference type="NCBI Taxonomy" id="1073089"/>
    <lineage>
        <taxon>Eukaryota</taxon>
        <taxon>Fungi</taxon>
        <taxon>Dikarya</taxon>
        <taxon>Ascomycota</taxon>
        <taxon>Pezizomycotina</taxon>
        <taxon>Eurotiomycetes</taxon>
        <taxon>Eurotiomycetidae</taxon>
        <taxon>Eurotiales</taxon>
        <taxon>Aspergillaceae</taxon>
        <taxon>Aspergillus</taxon>
        <taxon>Aspergillus subgen. Cremei</taxon>
    </lineage>
</organism>
<accession>A0A1L9RM88</accession>
<dbReference type="GeneID" id="63754881"/>
<dbReference type="STRING" id="1073089.A0A1L9RM88"/>
<dbReference type="VEuPathDB" id="FungiDB:ASPWEDRAFT_69287"/>
<gene>
    <name evidence="1" type="ORF">ASPWEDRAFT_69287</name>
</gene>
<reference evidence="2" key="1">
    <citation type="journal article" date="2017" name="Genome Biol.">
        <title>Comparative genomics reveals high biological diversity and specific adaptations in the industrially and medically important fungal genus Aspergillus.</title>
        <authorList>
            <person name="de Vries R.P."/>
            <person name="Riley R."/>
            <person name="Wiebenga A."/>
            <person name="Aguilar-Osorio G."/>
            <person name="Amillis S."/>
            <person name="Uchima C.A."/>
            <person name="Anderluh G."/>
            <person name="Asadollahi M."/>
            <person name="Askin M."/>
            <person name="Barry K."/>
            <person name="Battaglia E."/>
            <person name="Bayram O."/>
            <person name="Benocci T."/>
            <person name="Braus-Stromeyer S.A."/>
            <person name="Caldana C."/>
            <person name="Canovas D."/>
            <person name="Cerqueira G.C."/>
            <person name="Chen F."/>
            <person name="Chen W."/>
            <person name="Choi C."/>
            <person name="Clum A."/>
            <person name="Dos Santos R.A."/>
            <person name="Damasio A.R."/>
            <person name="Diallinas G."/>
            <person name="Emri T."/>
            <person name="Fekete E."/>
            <person name="Flipphi M."/>
            <person name="Freyberg S."/>
            <person name="Gallo A."/>
            <person name="Gournas C."/>
            <person name="Habgood R."/>
            <person name="Hainaut M."/>
            <person name="Harispe M.L."/>
            <person name="Henrissat B."/>
            <person name="Hilden K.S."/>
            <person name="Hope R."/>
            <person name="Hossain A."/>
            <person name="Karabika E."/>
            <person name="Karaffa L."/>
            <person name="Karanyi Z."/>
            <person name="Krasevec N."/>
            <person name="Kuo A."/>
            <person name="Kusch H."/>
            <person name="LaButti K."/>
            <person name="Lagendijk E.L."/>
            <person name="Lapidus A."/>
            <person name="Levasseur A."/>
            <person name="Lindquist E."/>
            <person name="Lipzen A."/>
            <person name="Logrieco A.F."/>
            <person name="MacCabe A."/>
            <person name="Maekelae M.R."/>
            <person name="Malavazi I."/>
            <person name="Melin P."/>
            <person name="Meyer V."/>
            <person name="Mielnichuk N."/>
            <person name="Miskei M."/>
            <person name="Molnar A.P."/>
            <person name="Mule G."/>
            <person name="Ngan C.Y."/>
            <person name="Orejas M."/>
            <person name="Orosz E."/>
            <person name="Ouedraogo J.P."/>
            <person name="Overkamp K.M."/>
            <person name="Park H.-S."/>
            <person name="Perrone G."/>
            <person name="Piumi F."/>
            <person name="Punt P.J."/>
            <person name="Ram A.F."/>
            <person name="Ramon A."/>
            <person name="Rauscher S."/>
            <person name="Record E."/>
            <person name="Riano-Pachon D.M."/>
            <person name="Robert V."/>
            <person name="Roehrig J."/>
            <person name="Ruller R."/>
            <person name="Salamov A."/>
            <person name="Salih N.S."/>
            <person name="Samson R.A."/>
            <person name="Sandor E."/>
            <person name="Sanguinetti M."/>
            <person name="Schuetze T."/>
            <person name="Sepcic K."/>
            <person name="Shelest E."/>
            <person name="Sherlock G."/>
            <person name="Sophianopoulou V."/>
            <person name="Squina F.M."/>
            <person name="Sun H."/>
            <person name="Susca A."/>
            <person name="Todd R.B."/>
            <person name="Tsang A."/>
            <person name="Unkles S.E."/>
            <person name="van de Wiele N."/>
            <person name="van Rossen-Uffink D."/>
            <person name="Oliveira J.V."/>
            <person name="Vesth T.C."/>
            <person name="Visser J."/>
            <person name="Yu J.-H."/>
            <person name="Zhou M."/>
            <person name="Andersen M.R."/>
            <person name="Archer D.B."/>
            <person name="Baker S.E."/>
            <person name="Benoit I."/>
            <person name="Brakhage A.A."/>
            <person name="Braus G.H."/>
            <person name="Fischer R."/>
            <person name="Frisvad J.C."/>
            <person name="Goldman G.H."/>
            <person name="Houbraken J."/>
            <person name="Oakley B."/>
            <person name="Pocsi I."/>
            <person name="Scazzocchio C."/>
            <person name="Seiboth B."/>
            <person name="vanKuyk P.A."/>
            <person name="Wortman J."/>
            <person name="Dyer P.S."/>
            <person name="Grigoriev I.V."/>
        </authorList>
    </citation>
    <scope>NUCLEOTIDE SEQUENCE [LARGE SCALE GENOMIC DNA]</scope>
    <source>
        <strain evidence="2">DTO 134E9</strain>
    </source>
</reference>
<dbReference type="RefSeq" id="XP_040689735.1">
    <property type="nucleotide sequence ID" value="XM_040839033.1"/>
</dbReference>
<sequence>MAEALGVAASAISLLAVVEQIVHSINRLRDLHTFMKTAPDELQNLIEDIETVQEILLSLKPEMLKFLNISSAERRLLRFQKDLDMLILTIQKYIKSAVNRIGALKLALNKEALDKKRQNLENVRSTLLLVQQAYCSASLYEIHARISAPVAVKEKKPRNEETSMGWPYKREYKHRLQYNSGYRREIRFRTPLWFVDKMWSIRVDRFYSGFTLSIQTQNVIPQGSPIFKYCANGEVDKIKETFASRLASPFDCDFEGITLLHVAASNQYCGDELFDDDPVTQASGFQAPPEVLAMIQGHFFEDYSKLPLEFRFKQATSLLHTPFSHPNADIIRVAMGGGSIDPAAYSLENEGETLLHRIVRGLALVIIQKRASYIAGWRRLFADAVAAGADLCYVSSRFSLTPLMLFLSYFTQPWCIPTKNYVNTILEIWLSELLLAGIDLAIYGANEKALHTSGAARTSLSVFNNGDEIWFRLFLLKYGAKLEDWNILSTDPVDSLVGQFWEMVERAEERMPGAWL</sequence>
<dbReference type="Proteomes" id="UP000184383">
    <property type="component" value="Unassembled WGS sequence"/>
</dbReference>
<evidence type="ECO:0000313" key="1">
    <source>
        <dbReference type="EMBL" id="OJJ36059.1"/>
    </source>
</evidence>
<proteinExistence type="predicted"/>
<evidence type="ECO:0008006" key="3">
    <source>
        <dbReference type="Google" id="ProtNLM"/>
    </source>
</evidence>
<evidence type="ECO:0000313" key="2">
    <source>
        <dbReference type="Proteomes" id="UP000184383"/>
    </source>
</evidence>
<name>A0A1L9RM88_ASPWE</name>
<keyword evidence="2" id="KW-1185">Reference proteome</keyword>
<dbReference type="EMBL" id="KV878212">
    <property type="protein sequence ID" value="OJJ36059.1"/>
    <property type="molecule type" value="Genomic_DNA"/>
</dbReference>
<dbReference type="AlphaFoldDB" id="A0A1L9RM88"/>